<dbReference type="Proteomes" id="UP000295479">
    <property type="component" value="Unassembled WGS sequence"/>
</dbReference>
<protein>
    <submittedName>
        <fullName evidence="1">Uncharacterized protein</fullName>
    </submittedName>
</protein>
<reference evidence="1 2" key="1">
    <citation type="submission" date="2019-03" db="EMBL/GenBank/DDBJ databases">
        <title>Flavobacterium AR-3-4 sp. nov. isolated from arctic soil.</title>
        <authorList>
            <person name="Chaudhary D.K."/>
        </authorList>
    </citation>
    <scope>NUCLEOTIDE SEQUENCE [LARGE SCALE GENOMIC DNA]</scope>
    <source>
        <strain evidence="1 2">AR-3-4</strain>
    </source>
</reference>
<accession>A0A4R5CD19</accession>
<keyword evidence="2" id="KW-1185">Reference proteome</keyword>
<evidence type="ECO:0000313" key="1">
    <source>
        <dbReference type="EMBL" id="TDD95064.1"/>
    </source>
</evidence>
<gene>
    <name evidence="1" type="ORF">E0F76_14890</name>
</gene>
<proteinExistence type="predicted"/>
<dbReference type="AlphaFoldDB" id="A0A4R5CD19"/>
<comment type="caution">
    <text evidence="1">The sequence shown here is derived from an EMBL/GenBank/DDBJ whole genome shotgun (WGS) entry which is preliminary data.</text>
</comment>
<name>A0A4R5CD19_9FLAO</name>
<evidence type="ECO:0000313" key="2">
    <source>
        <dbReference type="Proteomes" id="UP000295479"/>
    </source>
</evidence>
<dbReference type="RefSeq" id="WP_132007803.1">
    <property type="nucleotide sequence ID" value="NZ_SMFK01000012.1"/>
</dbReference>
<dbReference type="EMBL" id="SMFK01000012">
    <property type="protein sequence ID" value="TDD95064.1"/>
    <property type="molecule type" value="Genomic_DNA"/>
</dbReference>
<organism evidence="1 2">
    <name type="scientific">Flavobacterium cellulosilyticum</name>
    <dbReference type="NCBI Taxonomy" id="2541731"/>
    <lineage>
        <taxon>Bacteria</taxon>
        <taxon>Pseudomonadati</taxon>
        <taxon>Bacteroidota</taxon>
        <taxon>Flavobacteriia</taxon>
        <taxon>Flavobacteriales</taxon>
        <taxon>Flavobacteriaceae</taxon>
        <taxon>Flavobacterium</taxon>
    </lineage>
</organism>
<dbReference type="OrthoDB" id="9795420at2"/>
<sequence>MNNILIIGLKILRKSHGIFFDRSQNRKPECIEGADLASYVVYDSLMNDQPCMIAGFRNTELNCLVNYIGVKDHGKDYLKYIQGKTQSWWWDNTTINQLQQFGGFFPEQNNKIEQFCELMVQDIPEVNILSSRFPHERLFDKELMNCEKIKFELLNPYFTTLPWTMALKGKKVLVVHPLVDTIEKQYLKRDLLFKNDLLPEFEMQILQASVSIAENLMLYKDWFEVLDYMKTEIDKQEYDICLIGGCGAYGFPLAAHVKRMGKKSIELGGSLQLLFGIWDEFGGDFNYNLNYHYAQLVNEHWIKTRNGRNITG</sequence>